<dbReference type="Proteomes" id="UP000291269">
    <property type="component" value="Unassembled WGS sequence"/>
</dbReference>
<reference evidence="1 2" key="1">
    <citation type="journal article" date="2019" name="Gut">
        <title>Antibiotics-induced monodominance of a novel gut bacterial order.</title>
        <authorList>
            <person name="Hildebrand F."/>
            <person name="Moitinho-Silva L."/>
            <person name="Blasche S."/>
            <person name="Jahn M.T."/>
            <person name="Gossmann T.I."/>
            <person name="Heuerta-Cepas J."/>
            <person name="Hercog R."/>
            <person name="Luetge M."/>
            <person name="Bahram M."/>
            <person name="Pryszlak A."/>
            <person name="Alves R.J."/>
            <person name="Waszak S.M."/>
            <person name="Zhu A."/>
            <person name="Ye L."/>
            <person name="Costea P.I."/>
            <person name="Aalvink S."/>
            <person name="Belzer C."/>
            <person name="Forslund S.K."/>
            <person name="Sunagawa S."/>
            <person name="Hentschel U."/>
            <person name="Merten C."/>
            <person name="Patil K.R."/>
            <person name="Benes V."/>
            <person name="Bork P."/>
        </authorList>
    </citation>
    <scope>NUCLEOTIDE SEQUENCE [LARGE SCALE GENOMIC DNA]</scope>
    <source>
        <strain evidence="1 2">HDS1380</strain>
    </source>
</reference>
<sequence length="113" mass="12728">MRQKHGLCAAQKKNFVGFCPMRIKSAAKGNNSVMIKPTQNLQAIKDNIRSFYDTDVDVRVNLGRNKIVQFTGRLSGVYPALFTVAPHDKNYRGKTAYSYSEILCGSVRIKPHH</sequence>
<dbReference type="EMBL" id="SDOZ01000002">
    <property type="protein sequence ID" value="RXZ61718.1"/>
    <property type="molecule type" value="Genomic_DNA"/>
</dbReference>
<keyword evidence="2" id="KW-1185">Reference proteome</keyword>
<comment type="caution">
    <text evidence="1">The sequence shown here is derived from an EMBL/GenBank/DDBJ whole genome shotgun (WGS) entry which is preliminary data.</text>
</comment>
<accession>A0A4Q2KAQ6</accession>
<name>A0A4Q2KAQ6_9FIRM</name>
<dbReference type="AlphaFoldDB" id="A0A4Q2KAQ6"/>
<dbReference type="OrthoDB" id="5469at2"/>
<evidence type="ECO:0008006" key="3">
    <source>
        <dbReference type="Google" id="ProtNLM"/>
    </source>
</evidence>
<dbReference type="Pfam" id="PF06257">
    <property type="entry name" value="VEG"/>
    <property type="match status" value="1"/>
</dbReference>
<evidence type="ECO:0000313" key="1">
    <source>
        <dbReference type="EMBL" id="RXZ61718.1"/>
    </source>
</evidence>
<gene>
    <name evidence="1" type="ORF">ESZ91_04830</name>
</gene>
<proteinExistence type="predicted"/>
<protein>
    <recommendedName>
        <fullName evidence="3">Veg protein</fullName>
    </recommendedName>
</protein>
<dbReference type="InterPro" id="IPR009366">
    <property type="entry name" value="Protein_Veg"/>
</dbReference>
<organism evidence="1 2">
    <name type="scientific">Candidatus Borkfalkia ceftriaxoniphila</name>
    <dbReference type="NCBI Taxonomy" id="2508949"/>
    <lineage>
        <taxon>Bacteria</taxon>
        <taxon>Bacillati</taxon>
        <taxon>Bacillota</taxon>
        <taxon>Clostridia</taxon>
        <taxon>Christensenellales</taxon>
        <taxon>Christensenellaceae</taxon>
        <taxon>Candidatus Borkfalkia</taxon>
    </lineage>
</organism>
<dbReference type="Gene3D" id="2.30.30.100">
    <property type="match status" value="1"/>
</dbReference>
<evidence type="ECO:0000313" key="2">
    <source>
        <dbReference type="Proteomes" id="UP000291269"/>
    </source>
</evidence>
<dbReference type="GO" id="GO:0006355">
    <property type="term" value="P:regulation of DNA-templated transcription"/>
    <property type="evidence" value="ECO:0007669"/>
    <property type="project" value="InterPro"/>
</dbReference>